<dbReference type="PROSITE" id="PS51186">
    <property type="entry name" value="GNAT"/>
    <property type="match status" value="1"/>
</dbReference>
<dbReference type="NCBIfam" id="NF005840">
    <property type="entry name" value="PRK07757.1"/>
    <property type="match status" value="1"/>
</dbReference>
<accession>A0A3B0BEY6</accession>
<dbReference type="OrthoDB" id="9793138at2"/>
<dbReference type="Gene3D" id="3.40.630.30">
    <property type="match status" value="1"/>
</dbReference>
<dbReference type="Pfam" id="PF00583">
    <property type="entry name" value="Acetyltransf_1"/>
    <property type="match status" value="1"/>
</dbReference>
<name>A0A3B0BEY6_9BACL</name>
<evidence type="ECO:0000313" key="5">
    <source>
        <dbReference type="Proteomes" id="UP000282311"/>
    </source>
</evidence>
<comment type="caution">
    <text evidence="4">The sequence shown here is derived from an EMBL/GenBank/DDBJ whole genome shotgun (WGS) entry which is preliminary data.</text>
</comment>
<dbReference type="InterPro" id="IPR000182">
    <property type="entry name" value="GNAT_dom"/>
</dbReference>
<dbReference type="AlphaFoldDB" id="A0A3B0BEY6"/>
<dbReference type="InterPro" id="IPR016181">
    <property type="entry name" value="Acyl_CoA_acyltransferase"/>
</dbReference>
<dbReference type="PANTHER" id="PTHR43877">
    <property type="entry name" value="AMINOALKYLPHOSPHONATE N-ACETYLTRANSFERASE-RELATED-RELATED"/>
    <property type="match status" value="1"/>
</dbReference>
<dbReference type="EMBL" id="RBAH01000029">
    <property type="protein sequence ID" value="RKN71212.1"/>
    <property type="molecule type" value="Genomic_DNA"/>
</dbReference>
<protein>
    <submittedName>
        <fullName evidence="4">N-acetyltransferase</fullName>
    </submittedName>
</protein>
<sequence length="156" mass="17636">MYPIRKATMDDTPDMFKLINDYAEEGKLLHRTLGSIYEHLQCFYVAEYNGAVIGTVSLHILDKDLAEVRSLTVSSEFFGKGIGKRLVQTAIRETKALGIQTLLSLTYQVDFFEKCGFRLVDKKQLPMAKVWKDCMHCSKFSNCDEHAMILGALSSS</sequence>
<evidence type="ECO:0000259" key="3">
    <source>
        <dbReference type="PROSITE" id="PS51186"/>
    </source>
</evidence>
<gene>
    <name evidence="4" type="ORF">D7M11_29400</name>
</gene>
<evidence type="ECO:0000313" key="4">
    <source>
        <dbReference type="EMBL" id="RKN71212.1"/>
    </source>
</evidence>
<proteinExistence type="predicted"/>
<dbReference type="RefSeq" id="WP_120750846.1">
    <property type="nucleotide sequence ID" value="NZ_RBAH01000029.1"/>
</dbReference>
<evidence type="ECO:0000256" key="2">
    <source>
        <dbReference type="ARBA" id="ARBA00023315"/>
    </source>
</evidence>
<dbReference type="GO" id="GO:0016747">
    <property type="term" value="F:acyltransferase activity, transferring groups other than amino-acyl groups"/>
    <property type="evidence" value="ECO:0007669"/>
    <property type="project" value="InterPro"/>
</dbReference>
<keyword evidence="1 4" id="KW-0808">Transferase</keyword>
<dbReference type="SUPFAM" id="SSF55729">
    <property type="entry name" value="Acyl-CoA N-acyltransferases (Nat)"/>
    <property type="match status" value="1"/>
</dbReference>
<reference evidence="4 5" key="1">
    <citation type="journal article" date="2007" name="Int. J. Syst. Evol. Microbiol.">
        <title>Paenibacillus ginsengarvi sp. nov., isolated from soil from ginseng cultivation.</title>
        <authorList>
            <person name="Yoon M.H."/>
            <person name="Ten L.N."/>
            <person name="Im W.T."/>
        </authorList>
    </citation>
    <scope>NUCLEOTIDE SEQUENCE [LARGE SCALE GENOMIC DNA]</scope>
    <source>
        <strain evidence="4 5">KCTC 13059</strain>
    </source>
</reference>
<organism evidence="4 5">
    <name type="scientific">Paenibacillus ginsengarvi</name>
    <dbReference type="NCBI Taxonomy" id="400777"/>
    <lineage>
        <taxon>Bacteria</taxon>
        <taxon>Bacillati</taxon>
        <taxon>Bacillota</taxon>
        <taxon>Bacilli</taxon>
        <taxon>Bacillales</taxon>
        <taxon>Paenibacillaceae</taxon>
        <taxon>Paenibacillus</taxon>
    </lineage>
</organism>
<feature type="domain" description="N-acetyltransferase" evidence="3">
    <location>
        <begin position="2"/>
        <end position="132"/>
    </location>
</feature>
<keyword evidence="2" id="KW-0012">Acyltransferase</keyword>
<evidence type="ECO:0000256" key="1">
    <source>
        <dbReference type="ARBA" id="ARBA00022679"/>
    </source>
</evidence>
<dbReference type="Proteomes" id="UP000282311">
    <property type="component" value="Unassembled WGS sequence"/>
</dbReference>
<dbReference type="CDD" id="cd04301">
    <property type="entry name" value="NAT_SF"/>
    <property type="match status" value="1"/>
</dbReference>
<dbReference type="InterPro" id="IPR050832">
    <property type="entry name" value="Bact_Acetyltransf"/>
</dbReference>
<keyword evidence="5" id="KW-1185">Reference proteome</keyword>